<keyword evidence="7" id="KW-1185">Reference proteome</keyword>
<evidence type="ECO:0000256" key="5">
    <source>
        <dbReference type="ARBA" id="ARBA00023277"/>
    </source>
</evidence>
<protein>
    <submittedName>
        <fullName evidence="6">Bifunctional 4-hydroxy-2-oxoglutarate aldolase/2-dehydro-3-deoxy-phosphogluconate aldolase</fullName>
    </submittedName>
</protein>
<name>A0A5B8VGZ4_9BACT</name>
<dbReference type="PANTHER" id="PTHR30246:SF1">
    <property type="entry name" value="2-DEHYDRO-3-DEOXY-6-PHOSPHOGALACTONATE ALDOLASE-RELATED"/>
    <property type="match status" value="1"/>
</dbReference>
<evidence type="ECO:0000313" key="6">
    <source>
        <dbReference type="EMBL" id="QEC70559.1"/>
    </source>
</evidence>
<dbReference type="SUPFAM" id="SSF51569">
    <property type="entry name" value="Aldolase"/>
    <property type="match status" value="1"/>
</dbReference>
<dbReference type="Pfam" id="PF01081">
    <property type="entry name" value="Aldolase"/>
    <property type="match status" value="1"/>
</dbReference>
<dbReference type="EMBL" id="CP042434">
    <property type="protein sequence ID" value="QEC70559.1"/>
    <property type="molecule type" value="Genomic_DNA"/>
</dbReference>
<comment type="similarity">
    <text evidence="2">Belongs to the KHG/KDPG aldolase family.</text>
</comment>
<evidence type="ECO:0000256" key="3">
    <source>
        <dbReference type="ARBA" id="ARBA00011233"/>
    </source>
</evidence>
<dbReference type="Gene3D" id="3.20.20.70">
    <property type="entry name" value="Aldolase class I"/>
    <property type="match status" value="1"/>
</dbReference>
<dbReference type="KEGG" id="agi:FSB73_01385"/>
<comment type="pathway">
    <text evidence="1">Carbohydrate acid metabolism.</text>
</comment>
<evidence type="ECO:0000313" key="7">
    <source>
        <dbReference type="Proteomes" id="UP000321291"/>
    </source>
</evidence>
<keyword evidence="4" id="KW-0456">Lyase</keyword>
<dbReference type="Proteomes" id="UP000321291">
    <property type="component" value="Chromosome"/>
</dbReference>
<dbReference type="InterPro" id="IPR013785">
    <property type="entry name" value="Aldolase_TIM"/>
</dbReference>
<dbReference type="PANTHER" id="PTHR30246">
    <property type="entry name" value="2-KETO-3-DEOXY-6-PHOSPHOGLUCONATE ALDOLASE"/>
    <property type="match status" value="1"/>
</dbReference>
<dbReference type="InterPro" id="IPR000887">
    <property type="entry name" value="Aldlse_KDPG_KHG"/>
</dbReference>
<accession>A0A5B8VGZ4</accession>
<dbReference type="RefSeq" id="WP_146779822.1">
    <property type="nucleotide sequence ID" value="NZ_CP042434.1"/>
</dbReference>
<dbReference type="CDD" id="cd00452">
    <property type="entry name" value="KDPG_aldolase"/>
    <property type="match status" value="1"/>
</dbReference>
<dbReference type="GO" id="GO:0016829">
    <property type="term" value="F:lyase activity"/>
    <property type="evidence" value="ECO:0007669"/>
    <property type="project" value="UniProtKB-KW"/>
</dbReference>
<dbReference type="AlphaFoldDB" id="A0A5B8VGZ4"/>
<gene>
    <name evidence="6" type="ORF">FSB73_01385</name>
</gene>
<organism evidence="6 7">
    <name type="scientific">Arachidicoccus ginsenosidivorans</name>
    <dbReference type="NCBI Taxonomy" id="496057"/>
    <lineage>
        <taxon>Bacteria</taxon>
        <taxon>Pseudomonadati</taxon>
        <taxon>Bacteroidota</taxon>
        <taxon>Chitinophagia</taxon>
        <taxon>Chitinophagales</taxon>
        <taxon>Chitinophagaceae</taxon>
        <taxon>Arachidicoccus</taxon>
    </lineage>
</organism>
<comment type="subunit">
    <text evidence="3">Homotrimer.</text>
</comment>
<proteinExistence type="inferred from homology"/>
<sequence>MSTISNNAKAVFEKISQQAMLPLYFHKRREVSLSALQALYAAGIRVVEYTNRGQEALENFKAMLALRNASMPDMLLGIGTIKNEHQAKDYHEAGADFLISPCFYQPISDYVQKHNLTWIPGCMSASEINLAAQNGVGFVKLFPGNLLGPGYVSAIKPLFPDLLFMPTGGVSLEQENIQGWFKAGVTAVGMGSKLITNDVLENEDYATLTNTTKKFWHSPKRLKTIYNDKSSTEASGQVPVDNMCTTVCSYHN</sequence>
<keyword evidence="5" id="KW-0119">Carbohydrate metabolism</keyword>
<reference evidence="6 7" key="1">
    <citation type="journal article" date="2017" name="Int. J. Syst. Evol. Microbiol.">
        <title>Arachidicoccus ginsenosidivorans sp. nov., with ginsenoside-converting activity isolated from ginseng cultivating soil.</title>
        <authorList>
            <person name="Siddiqi M.Z."/>
            <person name="Aslam Z."/>
            <person name="Im W.T."/>
        </authorList>
    </citation>
    <scope>NUCLEOTIDE SEQUENCE [LARGE SCALE GENOMIC DNA]</scope>
    <source>
        <strain evidence="6 7">Gsoil 809</strain>
    </source>
</reference>
<evidence type="ECO:0000256" key="1">
    <source>
        <dbReference type="ARBA" id="ARBA00004761"/>
    </source>
</evidence>
<evidence type="ECO:0000256" key="2">
    <source>
        <dbReference type="ARBA" id="ARBA00006906"/>
    </source>
</evidence>
<evidence type="ECO:0000256" key="4">
    <source>
        <dbReference type="ARBA" id="ARBA00023239"/>
    </source>
</evidence>
<dbReference type="OrthoDB" id="9802667at2"/>